<gene>
    <name evidence="3" type="primary">sirA</name>
    <name evidence="3" type="ordered locus">Minf_2156</name>
</gene>
<dbReference type="EMBL" id="CP000975">
    <property type="protein sequence ID" value="ACD84210.1"/>
    <property type="molecule type" value="Genomic_DNA"/>
</dbReference>
<proteinExistence type="inferred from homology"/>
<name>B3DZM5_METI4</name>
<dbReference type="PANTHER" id="PTHR33279:SF2">
    <property type="entry name" value="SULFUR CARRIER PROTEIN TUSA"/>
    <property type="match status" value="1"/>
</dbReference>
<evidence type="ECO:0000256" key="1">
    <source>
        <dbReference type="ARBA" id="ARBA00008984"/>
    </source>
</evidence>
<dbReference type="KEGG" id="min:Minf_2156"/>
<dbReference type="STRING" id="481448.Minf_2156"/>
<dbReference type="Pfam" id="PF01206">
    <property type="entry name" value="TusA"/>
    <property type="match status" value="1"/>
</dbReference>
<dbReference type="SUPFAM" id="SSF64307">
    <property type="entry name" value="SirA-like"/>
    <property type="match status" value="1"/>
</dbReference>
<dbReference type="PROSITE" id="PS01148">
    <property type="entry name" value="UPF0033"/>
    <property type="match status" value="1"/>
</dbReference>
<dbReference type="eggNOG" id="COG0425">
    <property type="taxonomic scope" value="Bacteria"/>
</dbReference>
<dbReference type="InterPro" id="IPR036868">
    <property type="entry name" value="TusA-like_sf"/>
</dbReference>
<dbReference type="InterPro" id="IPR001455">
    <property type="entry name" value="TusA-like"/>
</dbReference>
<dbReference type="Gene3D" id="3.30.110.40">
    <property type="entry name" value="TusA-like domain"/>
    <property type="match status" value="1"/>
</dbReference>
<dbReference type="HOGENOM" id="CLU_165255_1_2_0"/>
<evidence type="ECO:0000313" key="3">
    <source>
        <dbReference type="EMBL" id="ACD84210.1"/>
    </source>
</evidence>
<sequence>MIMEGIKITKEVDARGSFCPGPLMEMIRLIRSANVGDVVAVISGDEGTKKDLPAWIKKAKHELIAEEPLEGGATRFICKKLH</sequence>
<dbReference type="Proteomes" id="UP000009149">
    <property type="component" value="Chromosome"/>
</dbReference>
<evidence type="ECO:0000259" key="2">
    <source>
        <dbReference type="PROSITE" id="PS01148"/>
    </source>
</evidence>
<reference evidence="3 4" key="1">
    <citation type="journal article" date="2008" name="Biol. Direct">
        <title>Complete genome sequence of the extremely acidophilic methanotroph isolate V4, Methylacidiphilum infernorum, a representative of the bacterial phylum Verrucomicrobia.</title>
        <authorList>
            <person name="Hou S."/>
            <person name="Makarova K.S."/>
            <person name="Saw J.H."/>
            <person name="Senin P."/>
            <person name="Ly B.V."/>
            <person name="Zhou Z."/>
            <person name="Ren Y."/>
            <person name="Wang J."/>
            <person name="Galperin M.Y."/>
            <person name="Omelchenko M.V."/>
            <person name="Wolf Y.I."/>
            <person name="Yutin N."/>
            <person name="Koonin E.V."/>
            <person name="Stott M.B."/>
            <person name="Mountain B.W."/>
            <person name="Crowe M.A."/>
            <person name="Smirnova A.V."/>
            <person name="Dunfield P.F."/>
            <person name="Feng L."/>
            <person name="Wang L."/>
            <person name="Alam M."/>
        </authorList>
    </citation>
    <scope>NUCLEOTIDE SEQUENCE [LARGE SCALE GENOMIC DNA]</scope>
    <source>
        <strain evidence="4">Isolate V4</strain>
    </source>
</reference>
<organism evidence="3 4">
    <name type="scientific">Methylacidiphilum infernorum (isolate V4)</name>
    <name type="common">Methylokorus infernorum (strain V4)</name>
    <dbReference type="NCBI Taxonomy" id="481448"/>
    <lineage>
        <taxon>Bacteria</taxon>
        <taxon>Pseudomonadati</taxon>
        <taxon>Verrucomicrobiota</taxon>
        <taxon>Methylacidiphilae</taxon>
        <taxon>Methylacidiphilales</taxon>
        <taxon>Methylacidiphilaceae</taxon>
        <taxon>Methylacidiphilum (ex Ratnadevi et al. 2023)</taxon>
    </lineage>
</organism>
<comment type="similarity">
    <text evidence="1">Belongs to the sulfur carrier protein TusA family.</text>
</comment>
<accession>B3DZM5</accession>
<dbReference type="CDD" id="cd00291">
    <property type="entry name" value="SirA_YedF_YeeD"/>
    <property type="match status" value="1"/>
</dbReference>
<protein>
    <submittedName>
        <fullName evidence="3">Predicted redox protein, regulator of disulfide bond formation</fullName>
    </submittedName>
</protein>
<dbReference type="PANTHER" id="PTHR33279">
    <property type="entry name" value="SULFUR CARRIER PROTEIN YEDF-RELATED"/>
    <property type="match status" value="1"/>
</dbReference>
<feature type="domain" description="UPF0033" evidence="2">
    <location>
        <begin position="12"/>
        <end position="36"/>
    </location>
</feature>
<dbReference type="AlphaFoldDB" id="B3DZM5"/>
<evidence type="ECO:0000313" key="4">
    <source>
        <dbReference type="Proteomes" id="UP000009149"/>
    </source>
</evidence>